<keyword evidence="12" id="KW-0902">Two-component regulatory system</keyword>
<dbReference type="InterPro" id="IPR036890">
    <property type="entry name" value="HATPase_C_sf"/>
</dbReference>
<dbReference type="PRINTS" id="PR00344">
    <property type="entry name" value="BCTRLSENSOR"/>
</dbReference>
<keyword evidence="4" id="KW-1003">Cell membrane</keyword>
<keyword evidence="8" id="KW-0547">Nucleotide-binding</keyword>
<dbReference type="PROSITE" id="PS50109">
    <property type="entry name" value="HIS_KIN"/>
    <property type="match status" value="1"/>
</dbReference>
<dbReference type="GO" id="GO:0004721">
    <property type="term" value="F:phosphoprotein phosphatase activity"/>
    <property type="evidence" value="ECO:0007669"/>
    <property type="project" value="TreeGrafter"/>
</dbReference>
<dbReference type="PANTHER" id="PTHR45453">
    <property type="entry name" value="PHOSPHATE REGULON SENSOR PROTEIN PHOR"/>
    <property type="match status" value="1"/>
</dbReference>
<dbReference type="InterPro" id="IPR003661">
    <property type="entry name" value="HisK_dim/P_dom"/>
</dbReference>
<evidence type="ECO:0000256" key="14">
    <source>
        <dbReference type="SAM" id="Phobius"/>
    </source>
</evidence>
<dbReference type="EMBL" id="CP080467">
    <property type="protein sequence ID" value="UNO48787.1"/>
    <property type="molecule type" value="Genomic_DNA"/>
</dbReference>
<dbReference type="PANTHER" id="PTHR45453:SF2">
    <property type="entry name" value="HISTIDINE KINASE"/>
    <property type="match status" value="1"/>
</dbReference>
<keyword evidence="9 16" id="KW-0418">Kinase</keyword>
<reference evidence="17" key="1">
    <citation type="journal article" date="2022" name="G3 (Bethesda)">
        <title>Unveiling the complete genome sequence of Alicyclobacillus acidoterrestris DSM 3922T, a taint-producing strain.</title>
        <authorList>
            <person name="Leonardo I.C."/>
            <person name="Barreto Crespo M.T."/>
            <person name="Gaspar F.B."/>
        </authorList>
    </citation>
    <scope>NUCLEOTIDE SEQUENCE [LARGE SCALE GENOMIC DNA]</scope>
    <source>
        <strain evidence="17">DSM 3922</strain>
    </source>
</reference>
<accession>A0A9E7CZL6</accession>
<name>A0A9E7CZL6_ALIAG</name>
<keyword evidence="5" id="KW-0597">Phosphoprotein</keyword>
<dbReference type="SUPFAM" id="SSF47384">
    <property type="entry name" value="Homodimeric domain of signal transducing histidine kinase"/>
    <property type="match status" value="1"/>
</dbReference>
<dbReference type="CDD" id="cd00082">
    <property type="entry name" value="HisKA"/>
    <property type="match status" value="1"/>
</dbReference>
<evidence type="ECO:0000256" key="13">
    <source>
        <dbReference type="ARBA" id="ARBA00023136"/>
    </source>
</evidence>
<dbReference type="Pfam" id="PF02518">
    <property type="entry name" value="HATPase_c"/>
    <property type="match status" value="1"/>
</dbReference>
<dbReference type="SMART" id="SM00388">
    <property type="entry name" value="HisKA"/>
    <property type="match status" value="1"/>
</dbReference>
<dbReference type="InterPro" id="IPR050351">
    <property type="entry name" value="BphY/WalK/GraS-like"/>
</dbReference>
<dbReference type="RefSeq" id="WP_188332310.1">
    <property type="nucleotide sequence ID" value="NZ_AURB01000158.1"/>
</dbReference>
<protein>
    <recommendedName>
        <fullName evidence="3">histidine kinase</fullName>
        <ecNumber evidence="3">2.7.13.3</ecNumber>
    </recommendedName>
</protein>
<evidence type="ECO:0000256" key="8">
    <source>
        <dbReference type="ARBA" id="ARBA00022741"/>
    </source>
</evidence>
<feature type="transmembrane region" description="Helical" evidence="14">
    <location>
        <begin position="12"/>
        <end position="34"/>
    </location>
</feature>
<evidence type="ECO:0000259" key="15">
    <source>
        <dbReference type="PROSITE" id="PS50109"/>
    </source>
</evidence>
<dbReference type="GO" id="GO:0005886">
    <property type="term" value="C:plasma membrane"/>
    <property type="evidence" value="ECO:0007669"/>
    <property type="project" value="UniProtKB-SubCell"/>
</dbReference>
<dbReference type="SMART" id="SM00387">
    <property type="entry name" value="HATPase_c"/>
    <property type="match status" value="1"/>
</dbReference>
<dbReference type="InterPro" id="IPR003594">
    <property type="entry name" value="HATPase_dom"/>
</dbReference>
<keyword evidence="13 14" id="KW-0472">Membrane</keyword>
<organism evidence="16 17">
    <name type="scientific">Alicyclobacillus acidoterrestris (strain ATCC 49025 / DSM 3922 / CIP 106132 / NCIMB 13137 / GD3B)</name>
    <dbReference type="NCBI Taxonomy" id="1356854"/>
    <lineage>
        <taxon>Bacteria</taxon>
        <taxon>Bacillati</taxon>
        <taxon>Bacillota</taxon>
        <taxon>Bacilli</taxon>
        <taxon>Bacillales</taxon>
        <taxon>Alicyclobacillaceae</taxon>
        <taxon>Alicyclobacillus</taxon>
    </lineage>
</organism>
<feature type="transmembrane region" description="Helical" evidence="14">
    <location>
        <begin position="49"/>
        <end position="69"/>
    </location>
</feature>
<dbReference type="InterPro" id="IPR004358">
    <property type="entry name" value="Sig_transdc_His_kin-like_C"/>
</dbReference>
<evidence type="ECO:0000256" key="11">
    <source>
        <dbReference type="ARBA" id="ARBA00022989"/>
    </source>
</evidence>
<evidence type="ECO:0000256" key="4">
    <source>
        <dbReference type="ARBA" id="ARBA00022475"/>
    </source>
</evidence>
<comment type="catalytic activity">
    <reaction evidence="1">
        <text>ATP + protein L-histidine = ADP + protein N-phospho-L-histidine.</text>
        <dbReference type="EC" id="2.7.13.3"/>
    </reaction>
</comment>
<evidence type="ECO:0000256" key="10">
    <source>
        <dbReference type="ARBA" id="ARBA00022840"/>
    </source>
</evidence>
<dbReference type="SUPFAM" id="SSF55874">
    <property type="entry name" value="ATPase domain of HSP90 chaperone/DNA topoisomerase II/histidine kinase"/>
    <property type="match status" value="1"/>
</dbReference>
<keyword evidence="11 14" id="KW-1133">Transmembrane helix</keyword>
<keyword evidence="17" id="KW-1185">Reference proteome</keyword>
<dbReference type="InterPro" id="IPR036097">
    <property type="entry name" value="HisK_dim/P_sf"/>
</dbReference>
<dbReference type="Gene3D" id="3.30.565.10">
    <property type="entry name" value="Histidine kinase-like ATPase, C-terminal domain"/>
    <property type="match status" value="1"/>
</dbReference>
<evidence type="ECO:0000256" key="2">
    <source>
        <dbReference type="ARBA" id="ARBA00004651"/>
    </source>
</evidence>
<dbReference type="KEGG" id="aaco:K1I37_19460"/>
<dbReference type="InterPro" id="IPR005467">
    <property type="entry name" value="His_kinase_dom"/>
</dbReference>
<keyword evidence="10" id="KW-0067">ATP-binding</keyword>
<dbReference type="GO" id="GO:0016036">
    <property type="term" value="P:cellular response to phosphate starvation"/>
    <property type="evidence" value="ECO:0007669"/>
    <property type="project" value="TreeGrafter"/>
</dbReference>
<feature type="domain" description="Histidine kinase" evidence="15">
    <location>
        <begin position="138"/>
        <end position="368"/>
    </location>
</feature>
<dbReference type="Gene3D" id="1.10.287.130">
    <property type="match status" value="1"/>
</dbReference>
<evidence type="ECO:0000313" key="17">
    <source>
        <dbReference type="Proteomes" id="UP000829401"/>
    </source>
</evidence>
<evidence type="ECO:0000256" key="7">
    <source>
        <dbReference type="ARBA" id="ARBA00022692"/>
    </source>
</evidence>
<evidence type="ECO:0000256" key="6">
    <source>
        <dbReference type="ARBA" id="ARBA00022679"/>
    </source>
</evidence>
<keyword evidence="6" id="KW-0808">Transferase</keyword>
<evidence type="ECO:0000313" key="16">
    <source>
        <dbReference type="EMBL" id="UNO48787.1"/>
    </source>
</evidence>
<proteinExistence type="predicted"/>
<evidence type="ECO:0000256" key="3">
    <source>
        <dbReference type="ARBA" id="ARBA00012438"/>
    </source>
</evidence>
<dbReference type="GO" id="GO:0000155">
    <property type="term" value="F:phosphorelay sensor kinase activity"/>
    <property type="evidence" value="ECO:0007669"/>
    <property type="project" value="InterPro"/>
</dbReference>
<dbReference type="GO" id="GO:0005524">
    <property type="term" value="F:ATP binding"/>
    <property type="evidence" value="ECO:0007669"/>
    <property type="project" value="UniProtKB-KW"/>
</dbReference>
<gene>
    <name evidence="16" type="ORF">K1I37_19460</name>
</gene>
<dbReference type="EC" id="2.7.13.3" evidence="3"/>
<evidence type="ECO:0000256" key="12">
    <source>
        <dbReference type="ARBA" id="ARBA00023012"/>
    </source>
</evidence>
<sequence length="383" mass="43640">MRISPIRIYARDIWVPVMCVVLGLVVGIGTVWLAGVSRGHHQRASVSDALYGFLLALFISIMGFAFHYLRRRRLLSVVTRQLVQSNLPLDAADSLRRYATTAEHLYITQLLESYLAAYREDLQQAESKRRFYEHFTTRFAHQMKTPLTVLRLLTKELLADAVQRDTEPAQALSPTIDEMQAELTKLETALDTMLYTARLQSFSFDVRMVRLPLAPLLRQVINEHKTSWIRQKIYPRLDVPGHLEVTSDEKWLRFICDQIVRNALQYGYKVDTSGRATNEPATFVIAATEDDEWIRVTFCDEGIGMHPRDLRRMFEPFYTGENGRTHSRATGMGLYLAAEAAQRLGITLSAESVLHEGTTVSVVIPKSSFIAPYVESSREVTKL</sequence>
<evidence type="ECO:0000256" key="5">
    <source>
        <dbReference type="ARBA" id="ARBA00022553"/>
    </source>
</evidence>
<dbReference type="AlphaFoldDB" id="A0A9E7CZL6"/>
<comment type="subcellular location">
    <subcellularLocation>
        <location evidence="2">Cell membrane</location>
        <topology evidence="2">Multi-pass membrane protein</topology>
    </subcellularLocation>
</comment>
<dbReference type="Proteomes" id="UP000829401">
    <property type="component" value="Chromosome"/>
</dbReference>
<keyword evidence="7 14" id="KW-0812">Transmembrane</keyword>
<evidence type="ECO:0000256" key="1">
    <source>
        <dbReference type="ARBA" id="ARBA00000085"/>
    </source>
</evidence>
<evidence type="ECO:0000256" key="9">
    <source>
        <dbReference type="ARBA" id="ARBA00022777"/>
    </source>
</evidence>